<proteinExistence type="predicted"/>
<evidence type="ECO:0000313" key="2">
    <source>
        <dbReference type="EMBL" id="KAK3734648.1"/>
    </source>
</evidence>
<organism evidence="2 3">
    <name type="scientific">Elysia crispata</name>
    <name type="common">lettuce slug</name>
    <dbReference type="NCBI Taxonomy" id="231223"/>
    <lineage>
        <taxon>Eukaryota</taxon>
        <taxon>Metazoa</taxon>
        <taxon>Spiralia</taxon>
        <taxon>Lophotrochozoa</taxon>
        <taxon>Mollusca</taxon>
        <taxon>Gastropoda</taxon>
        <taxon>Heterobranchia</taxon>
        <taxon>Euthyneura</taxon>
        <taxon>Panpulmonata</taxon>
        <taxon>Sacoglossa</taxon>
        <taxon>Placobranchoidea</taxon>
        <taxon>Plakobranchidae</taxon>
        <taxon>Elysia</taxon>
    </lineage>
</organism>
<keyword evidence="3" id="KW-1185">Reference proteome</keyword>
<evidence type="ECO:0000256" key="1">
    <source>
        <dbReference type="SAM" id="MobiDB-lite"/>
    </source>
</evidence>
<dbReference type="Proteomes" id="UP001283361">
    <property type="component" value="Unassembled WGS sequence"/>
</dbReference>
<protein>
    <submittedName>
        <fullName evidence="2">Uncharacterized protein</fullName>
    </submittedName>
</protein>
<name>A0AAE1CTL9_9GAST</name>
<feature type="region of interest" description="Disordered" evidence="1">
    <location>
        <begin position="1"/>
        <end position="20"/>
    </location>
</feature>
<dbReference type="EMBL" id="JAWDGP010006844">
    <property type="protein sequence ID" value="KAK3734648.1"/>
    <property type="molecule type" value="Genomic_DNA"/>
</dbReference>
<sequence>MDGRTPQIHSGYPPFDSGLVKGRSMSKMKSKGFFAINGKLEEMKSLKELTLSSTMSGEPLLHHRYIPGTRDPLHQHQARRHNQAGGDGPELERGL</sequence>
<evidence type="ECO:0000313" key="3">
    <source>
        <dbReference type="Proteomes" id="UP001283361"/>
    </source>
</evidence>
<accession>A0AAE1CTL9</accession>
<gene>
    <name evidence="2" type="ORF">RRG08_003555</name>
</gene>
<feature type="region of interest" description="Disordered" evidence="1">
    <location>
        <begin position="61"/>
        <end position="95"/>
    </location>
</feature>
<reference evidence="2" key="1">
    <citation type="journal article" date="2023" name="G3 (Bethesda)">
        <title>A reference genome for the long-term kleptoplast-retaining sea slug Elysia crispata morphotype clarki.</title>
        <authorList>
            <person name="Eastman K.E."/>
            <person name="Pendleton A.L."/>
            <person name="Shaikh M.A."/>
            <person name="Suttiyut T."/>
            <person name="Ogas R."/>
            <person name="Tomko P."/>
            <person name="Gavelis G."/>
            <person name="Widhalm J.R."/>
            <person name="Wisecaver J.H."/>
        </authorList>
    </citation>
    <scope>NUCLEOTIDE SEQUENCE</scope>
    <source>
        <strain evidence="2">ECLA1</strain>
    </source>
</reference>
<comment type="caution">
    <text evidence="2">The sequence shown here is derived from an EMBL/GenBank/DDBJ whole genome shotgun (WGS) entry which is preliminary data.</text>
</comment>
<dbReference type="AlphaFoldDB" id="A0AAE1CTL9"/>